<organism evidence="1 2">
    <name type="scientific">Auraticoccus cholistanensis</name>
    <dbReference type="NCBI Taxonomy" id="2656650"/>
    <lineage>
        <taxon>Bacteria</taxon>
        <taxon>Bacillati</taxon>
        <taxon>Actinomycetota</taxon>
        <taxon>Actinomycetes</taxon>
        <taxon>Propionibacteriales</taxon>
        <taxon>Propionibacteriaceae</taxon>
        <taxon>Auraticoccus</taxon>
    </lineage>
</organism>
<keyword evidence="2" id="KW-1185">Reference proteome</keyword>
<dbReference type="AlphaFoldDB" id="A0A6A9V1Z0"/>
<dbReference type="EMBL" id="WPCU01000010">
    <property type="protein sequence ID" value="MVA77620.1"/>
    <property type="molecule type" value="Genomic_DNA"/>
</dbReference>
<gene>
    <name evidence="1" type="ORF">GC722_16580</name>
</gene>
<reference evidence="1 2" key="1">
    <citation type="submission" date="2019-12" db="EMBL/GenBank/DDBJ databases">
        <title>Auraticoccus cholistani sp. nov., an actinomycete isolated from soil of Cholistan desert.</title>
        <authorList>
            <person name="Cheema M.T."/>
        </authorList>
    </citation>
    <scope>NUCLEOTIDE SEQUENCE [LARGE SCALE GENOMIC DNA]</scope>
    <source>
        <strain evidence="1 2">F435</strain>
    </source>
</reference>
<dbReference type="Proteomes" id="UP000435304">
    <property type="component" value="Unassembled WGS sequence"/>
</dbReference>
<sequence length="459" mass="49721">MKHLVVASTSYQLLCLAAAADAGVFEGGETVLVLADGSQLPELTTPLGEVAGFDRLVERFDRVVDLGALLLPRRPVQFSPRQEELSTWEALLRSHWGLGEERITLWLDAIQVNPGTALARIFFDAVLNAHADGLMAYGPTRTVLPLALQQRVDTVLHLDLVPGLRPLMLAECSPRLLPLDPARLAAVVAERDPAETAAEVATVQRFVAGHPAPRVALLLGQYLSRLGLLDLEEEAALHREMVAEAGRQGVTHCLFKPHPAAGPAQAEALAAHARELGLRLLVLDSPVQAELLFPVLRPALVVSAFSTGLATADAVFGLQVRAVGTELLLDRLTPYQNSNRVPLTLVDARYGQGLPAPDDAPADLPLAQQLQPLLVAVAYCMQSQNLAGRRAEAEAYLAAAVGTEQMRYFKRRRLLSLGLPGAPAGAGHPRVRALRRAVARRWPRLHQGARRVRRRLARV</sequence>
<comment type="caution">
    <text evidence="1">The sequence shown here is derived from an EMBL/GenBank/DDBJ whole genome shotgun (WGS) entry which is preliminary data.</text>
</comment>
<evidence type="ECO:0000313" key="1">
    <source>
        <dbReference type="EMBL" id="MVA77620.1"/>
    </source>
</evidence>
<proteinExistence type="predicted"/>
<dbReference type="InterPro" id="IPR010866">
    <property type="entry name" value="A-2_8-polyST"/>
</dbReference>
<dbReference type="Pfam" id="PF07388">
    <property type="entry name" value="A-2_8-polyST"/>
    <property type="match status" value="1"/>
</dbReference>
<accession>A0A6A9V1Z0</accession>
<protein>
    <submittedName>
        <fullName evidence="1">Uncharacterized protein</fullName>
    </submittedName>
</protein>
<dbReference type="RefSeq" id="WP_156611872.1">
    <property type="nucleotide sequence ID" value="NZ_WPCU01000010.1"/>
</dbReference>
<name>A0A6A9V1Z0_9ACTN</name>
<evidence type="ECO:0000313" key="2">
    <source>
        <dbReference type="Proteomes" id="UP000435304"/>
    </source>
</evidence>